<dbReference type="PANTHER" id="PTHR30121">
    <property type="entry name" value="UNCHARACTERIZED PROTEIN YJGR-RELATED"/>
    <property type="match status" value="1"/>
</dbReference>
<dbReference type="RefSeq" id="WP_109724102.1">
    <property type="nucleotide sequence ID" value="NZ_MSZV01000120.1"/>
</dbReference>
<accession>A0A316I488</accession>
<organism evidence="2 3">
    <name type="scientific">Fulvimonas soli</name>
    <dbReference type="NCBI Taxonomy" id="155197"/>
    <lineage>
        <taxon>Bacteria</taxon>
        <taxon>Pseudomonadati</taxon>
        <taxon>Pseudomonadota</taxon>
        <taxon>Gammaproteobacteria</taxon>
        <taxon>Lysobacterales</taxon>
        <taxon>Rhodanobacteraceae</taxon>
        <taxon>Fulvimonas</taxon>
    </lineage>
</organism>
<dbReference type="PANTHER" id="PTHR30121:SF6">
    <property type="entry name" value="SLR6007 PROTEIN"/>
    <property type="match status" value="1"/>
</dbReference>
<proteinExistence type="predicted"/>
<feature type="domain" description="Helicase HerA-like C-terminal" evidence="1">
    <location>
        <begin position="8"/>
        <end position="501"/>
    </location>
</feature>
<dbReference type="InterPro" id="IPR051162">
    <property type="entry name" value="T4SS_component"/>
</dbReference>
<dbReference type="AlphaFoldDB" id="A0A316I488"/>
<dbReference type="InterPro" id="IPR033186">
    <property type="entry name" value="HerA_C"/>
</dbReference>
<name>A0A316I488_9GAMM</name>
<protein>
    <recommendedName>
        <fullName evidence="1">Helicase HerA-like C-terminal domain-containing protein</fullName>
    </recommendedName>
</protein>
<sequence length="501" mass="53065">MGEILIGRNDSTSVSLDPHFGNRHGMIAGATGTGKSVSLMVLAEGFSRLGVPCFLADAKGDLAGLAMAAGEPGDKLKARLEKLKLADWKPQANPVVFWDLYGKLGHPVRATVSEMGPTLLGRVLELNDTQQGVLEIVFKVADDQGLLLLDLDDLRALLAFAADNAKDISGRYGLVSPQSIAAIQRAVLKLEQDGAEQFFGEPALDLADLMRQDMSGRGVINVLAADQLILKPRLYSTFLLWLLSELFERLPEVGDLEQPKLVFFFDEAHLLFDDCPPALQQRVEQVVRLIRSKGVGVYFCSQNPDDVPDVILGQLGNRVQHALRAFTPRDQKAVKAAAETFAPNPKLDVAKAIGQLGVGEALASVLAGSGVPTPVEQVLVTTPCCRIGAITEAERAAVRQRSPVGGKYDAAVNRESAAELLAARAQGKAAAPGQAGGADAAQPAAAGAGSAWGAMVHDALFGTKRRQGMIETMGKQVARSMGSKLGQQIVRGVLGGIFGGR</sequence>
<dbReference type="SUPFAM" id="SSF52540">
    <property type="entry name" value="P-loop containing nucleoside triphosphate hydrolases"/>
    <property type="match status" value="1"/>
</dbReference>
<dbReference type="EMBL" id="QGHC01000009">
    <property type="protein sequence ID" value="PWK85244.1"/>
    <property type="molecule type" value="Genomic_DNA"/>
</dbReference>
<keyword evidence="3" id="KW-1185">Reference proteome</keyword>
<dbReference type="Pfam" id="PF05872">
    <property type="entry name" value="HerA_C"/>
    <property type="match status" value="1"/>
</dbReference>
<comment type="caution">
    <text evidence="2">The sequence shown here is derived from an EMBL/GenBank/DDBJ whole genome shotgun (WGS) entry which is preliminary data.</text>
</comment>
<dbReference type="Proteomes" id="UP000245812">
    <property type="component" value="Unassembled WGS sequence"/>
</dbReference>
<reference evidence="2 3" key="1">
    <citation type="submission" date="2018-05" db="EMBL/GenBank/DDBJ databases">
        <title>Genomic Encyclopedia of Type Strains, Phase IV (KMG-IV): sequencing the most valuable type-strain genomes for metagenomic binning, comparative biology and taxonomic classification.</title>
        <authorList>
            <person name="Goeker M."/>
        </authorList>
    </citation>
    <scope>NUCLEOTIDE SEQUENCE [LARGE SCALE GENOMIC DNA]</scope>
    <source>
        <strain evidence="2 3">DSM 14263</strain>
    </source>
</reference>
<gene>
    <name evidence="2" type="ORF">C7456_10918</name>
</gene>
<evidence type="ECO:0000313" key="3">
    <source>
        <dbReference type="Proteomes" id="UP000245812"/>
    </source>
</evidence>
<dbReference type="InterPro" id="IPR027417">
    <property type="entry name" value="P-loop_NTPase"/>
</dbReference>
<dbReference type="Gene3D" id="3.40.50.300">
    <property type="entry name" value="P-loop containing nucleotide triphosphate hydrolases"/>
    <property type="match status" value="2"/>
</dbReference>
<dbReference type="OrthoDB" id="9758751at2"/>
<evidence type="ECO:0000313" key="2">
    <source>
        <dbReference type="EMBL" id="PWK85244.1"/>
    </source>
</evidence>
<evidence type="ECO:0000259" key="1">
    <source>
        <dbReference type="Pfam" id="PF05872"/>
    </source>
</evidence>